<dbReference type="EMBL" id="JAIWQS010000004">
    <property type="protein sequence ID" value="KAJ8766658.1"/>
    <property type="molecule type" value="Genomic_DNA"/>
</dbReference>
<name>A0AAV8TK99_9ROSI</name>
<comment type="caution">
    <text evidence="2">The sequence shown here is derived from an EMBL/GenBank/DDBJ whole genome shotgun (WGS) entry which is preliminary data.</text>
</comment>
<protein>
    <submittedName>
        <fullName evidence="2">Uncharacterized protein</fullName>
    </submittedName>
</protein>
<evidence type="ECO:0000313" key="2">
    <source>
        <dbReference type="EMBL" id="KAJ8766658.1"/>
    </source>
</evidence>
<feature type="compositionally biased region" description="Polar residues" evidence="1">
    <location>
        <begin position="161"/>
        <end position="170"/>
    </location>
</feature>
<feature type="compositionally biased region" description="Acidic residues" evidence="1">
    <location>
        <begin position="144"/>
        <end position="160"/>
    </location>
</feature>
<reference evidence="2 3" key="1">
    <citation type="submission" date="2021-09" db="EMBL/GenBank/DDBJ databases">
        <title>Genomic insights and catalytic innovation underlie evolution of tropane alkaloids biosynthesis.</title>
        <authorList>
            <person name="Wang Y.-J."/>
            <person name="Tian T."/>
            <person name="Huang J.-P."/>
            <person name="Huang S.-X."/>
        </authorList>
    </citation>
    <scope>NUCLEOTIDE SEQUENCE [LARGE SCALE GENOMIC DNA]</scope>
    <source>
        <strain evidence="2">KIB-2018</strain>
        <tissue evidence="2">Leaf</tissue>
    </source>
</reference>
<feature type="region of interest" description="Disordered" evidence="1">
    <location>
        <begin position="139"/>
        <end position="181"/>
    </location>
</feature>
<sequence>MIDALASLEDKEKYHRYFVRSYIEDNRKTSCSDDVVEQNDFVDDEDYVGKKSESTILEEVSRGKEEVDEKEVRKQEISEVELEGKLVSGVDSNSCGNVGFHKKVDCGCCPRQFDCVAKRTRSHFYTEFVKKKVKLGTASHPLSFEEEEHETTSDDGENVDVDNSYSSDATYTPKKGISPKR</sequence>
<keyword evidence="3" id="KW-1185">Reference proteome</keyword>
<organism evidence="2 3">
    <name type="scientific">Erythroxylum novogranatense</name>
    <dbReference type="NCBI Taxonomy" id="1862640"/>
    <lineage>
        <taxon>Eukaryota</taxon>
        <taxon>Viridiplantae</taxon>
        <taxon>Streptophyta</taxon>
        <taxon>Embryophyta</taxon>
        <taxon>Tracheophyta</taxon>
        <taxon>Spermatophyta</taxon>
        <taxon>Magnoliopsida</taxon>
        <taxon>eudicotyledons</taxon>
        <taxon>Gunneridae</taxon>
        <taxon>Pentapetalae</taxon>
        <taxon>rosids</taxon>
        <taxon>fabids</taxon>
        <taxon>Malpighiales</taxon>
        <taxon>Erythroxylaceae</taxon>
        <taxon>Erythroxylum</taxon>
    </lineage>
</organism>
<evidence type="ECO:0000256" key="1">
    <source>
        <dbReference type="SAM" id="MobiDB-lite"/>
    </source>
</evidence>
<dbReference type="AlphaFoldDB" id="A0AAV8TK99"/>
<accession>A0AAV8TK99</accession>
<evidence type="ECO:0000313" key="3">
    <source>
        <dbReference type="Proteomes" id="UP001159364"/>
    </source>
</evidence>
<dbReference type="Proteomes" id="UP001159364">
    <property type="component" value="Linkage Group LG04"/>
</dbReference>
<gene>
    <name evidence="2" type="ORF">K2173_001178</name>
</gene>
<proteinExistence type="predicted"/>